<dbReference type="EMBL" id="PGCJ01000487">
    <property type="protein sequence ID" value="PLW27428.1"/>
    <property type="molecule type" value="Genomic_DNA"/>
</dbReference>
<name>A0A2N5UR02_9BASI</name>
<evidence type="ECO:0000256" key="3">
    <source>
        <dbReference type="SAM" id="SignalP"/>
    </source>
</evidence>
<accession>A0A2N5UR02</accession>
<feature type="transmembrane region" description="Helical" evidence="2">
    <location>
        <begin position="211"/>
        <end position="230"/>
    </location>
</feature>
<evidence type="ECO:0000313" key="5">
    <source>
        <dbReference type="EMBL" id="PLW40191.1"/>
    </source>
</evidence>
<keyword evidence="2" id="KW-1133">Transmembrane helix</keyword>
<feature type="signal peptide" evidence="3">
    <location>
        <begin position="1"/>
        <end position="17"/>
    </location>
</feature>
<keyword evidence="6" id="KW-1185">Reference proteome</keyword>
<feature type="region of interest" description="Disordered" evidence="1">
    <location>
        <begin position="51"/>
        <end position="137"/>
    </location>
</feature>
<proteinExistence type="predicted"/>
<dbReference type="Proteomes" id="UP000235388">
    <property type="component" value="Unassembled WGS sequence"/>
</dbReference>
<evidence type="ECO:0000313" key="6">
    <source>
        <dbReference type="Proteomes" id="UP000235388"/>
    </source>
</evidence>
<evidence type="ECO:0000256" key="2">
    <source>
        <dbReference type="SAM" id="Phobius"/>
    </source>
</evidence>
<keyword evidence="3" id="KW-0732">Signal</keyword>
<sequence>MLPGLLLALFHVLGGDCAKVPLGTNDGRVSWENSATGLDTLSSSNQILHEGNSAHHESVTAEPSSSNPTFSFPDKHYDSVDTSERGSSRGSLPDEGGEEGNFNDVRTPKGKKHSSSNSPDISPEINVKGTLHGSEQEVSAIAQSRNRKVIVYRNSQHSFQDIDEAGYHYNHMKGDTEMRFRPRNQPHHDVSKEADYFENTLQDFKFINNSLFSMFLLFNVLVGTMAYLFIKTMTLE</sequence>
<evidence type="ECO:0000313" key="4">
    <source>
        <dbReference type="EMBL" id="PLW27428.1"/>
    </source>
</evidence>
<evidence type="ECO:0000256" key="1">
    <source>
        <dbReference type="SAM" id="MobiDB-lite"/>
    </source>
</evidence>
<dbReference type="AlphaFoldDB" id="A0A2N5UR02"/>
<keyword evidence="2" id="KW-0472">Membrane</keyword>
<protein>
    <submittedName>
        <fullName evidence="5">Uncharacterized protein</fullName>
    </submittedName>
</protein>
<evidence type="ECO:0000313" key="7">
    <source>
        <dbReference type="Proteomes" id="UP000235392"/>
    </source>
</evidence>
<reference evidence="6 7" key="1">
    <citation type="submission" date="2017-11" db="EMBL/GenBank/DDBJ databases">
        <title>De novo assembly and phasing of dikaryotic genomes from two isolates of Puccinia coronata f. sp. avenae, the causal agent of oat crown rust.</title>
        <authorList>
            <person name="Miller M.E."/>
            <person name="Zhang Y."/>
            <person name="Omidvar V."/>
            <person name="Sperschneider J."/>
            <person name="Schwessinger B."/>
            <person name="Raley C."/>
            <person name="Palmer J.M."/>
            <person name="Garnica D."/>
            <person name="Upadhyaya N."/>
            <person name="Rathjen J."/>
            <person name="Taylor J.M."/>
            <person name="Park R.F."/>
            <person name="Dodds P.N."/>
            <person name="Hirsch C.D."/>
            <person name="Kianian S.F."/>
            <person name="Figueroa M."/>
        </authorList>
    </citation>
    <scope>NUCLEOTIDE SEQUENCE [LARGE SCALE GENOMIC DNA]</scope>
    <source>
        <strain evidence="4">12NC29</strain>
        <strain evidence="5">12SD80</strain>
    </source>
</reference>
<comment type="caution">
    <text evidence="5">The sequence shown here is derived from an EMBL/GenBank/DDBJ whole genome shotgun (WGS) entry which is preliminary data.</text>
</comment>
<gene>
    <name evidence="4" type="ORF">PCANC_24310</name>
    <name evidence="5" type="ORF">PCASD_12299</name>
</gene>
<feature type="compositionally biased region" description="Polar residues" evidence="1">
    <location>
        <begin position="61"/>
        <end position="70"/>
    </location>
</feature>
<organism evidence="5 7">
    <name type="scientific">Puccinia coronata f. sp. avenae</name>
    <dbReference type="NCBI Taxonomy" id="200324"/>
    <lineage>
        <taxon>Eukaryota</taxon>
        <taxon>Fungi</taxon>
        <taxon>Dikarya</taxon>
        <taxon>Basidiomycota</taxon>
        <taxon>Pucciniomycotina</taxon>
        <taxon>Pucciniomycetes</taxon>
        <taxon>Pucciniales</taxon>
        <taxon>Pucciniaceae</taxon>
        <taxon>Puccinia</taxon>
    </lineage>
</organism>
<dbReference type="Proteomes" id="UP000235392">
    <property type="component" value="Unassembled WGS sequence"/>
</dbReference>
<keyword evidence="2" id="KW-0812">Transmembrane</keyword>
<feature type="compositionally biased region" description="Basic and acidic residues" evidence="1">
    <location>
        <begin position="73"/>
        <end position="87"/>
    </location>
</feature>
<dbReference type="EMBL" id="PGCI01000105">
    <property type="protein sequence ID" value="PLW40191.1"/>
    <property type="molecule type" value="Genomic_DNA"/>
</dbReference>
<feature type="chain" id="PRO_5015083891" evidence="3">
    <location>
        <begin position="18"/>
        <end position="236"/>
    </location>
</feature>